<organism evidence="9">
    <name type="scientific">Brassica napus</name>
    <name type="common">Rape</name>
    <dbReference type="NCBI Taxonomy" id="3708"/>
    <lineage>
        <taxon>Eukaryota</taxon>
        <taxon>Viridiplantae</taxon>
        <taxon>Streptophyta</taxon>
        <taxon>Embryophyta</taxon>
        <taxon>Tracheophyta</taxon>
        <taxon>Spermatophyta</taxon>
        <taxon>Magnoliopsida</taxon>
        <taxon>eudicotyledons</taxon>
        <taxon>Gunneridae</taxon>
        <taxon>Pentapetalae</taxon>
        <taxon>rosids</taxon>
        <taxon>malvids</taxon>
        <taxon>Brassicales</taxon>
        <taxon>Brassicaceae</taxon>
        <taxon>Brassiceae</taxon>
        <taxon>Brassica</taxon>
    </lineage>
</organism>
<evidence type="ECO:0000313" key="9">
    <source>
        <dbReference type="EMBL" id="CAF2050081.1"/>
    </source>
</evidence>
<feature type="compositionally biased region" description="Acidic residues" evidence="7">
    <location>
        <begin position="466"/>
        <end position="478"/>
    </location>
</feature>
<dbReference type="PANTHER" id="PTHR46626">
    <property type="entry name" value="RETICULON-LIKE PROTEIN B17"/>
    <property type="match status" value="1"/>
</dbReference>
<dbReference type="PROSITE" id="PS50845">
    <property type="entry name" value="RETICULON"/>
    <property type="match status" value="1"/>
</dbReference>
<keyword evidence="3 6" id="KW-0256">Endoplasmic reticulum</keyword>
<dbReference type="InterPro" id="IPR003388">
    <property type="entry name" value="Reticulon"/>
</dbReference>
<gene>
    <name evidence="9" type="ORF">DARMORV10_A09P58810.1</name>
</gene>
<protein>
    <recommendedName>
        <fullName evidence="6">Reticulon-like protein</fullName>
    </recommendedName>
</protein>
<accession>A0A816PL15</accession>
<dbReference type="InterPro" id="IPR044647">
    <property type="entry name" value="RTNLB17/18/21"/>
</dbReference>
<dbReference type="PANTHER" id="PTHR46626:SF2">
    <property type="entry name" value="RETICULON-LIKE PROTEIN B17"/>
    <property type="match status" value="1"/>
</dbReference>
<proteinExistence type="predicted"/>
<feature type="region of interest" description="Disordered" evidence="7">
    <location>
        <begin position="110"/>
        <end position="139"/>
    </location>
</feature>
<feature type="compositionally biased region" description="Low complexity" evidence="7">
    <location>
        <begin position="126"/>
        <end position="135"/>
    </location>
</feature>
<dbReference type="KEGG" id="bna:106368784"/>
<feature type="domain" description="Reticulon" evidence="8">
    <location>
        <begin position="242"/>
        <end position="402"/>
    </location>
</feature>
<feature type="region of interest" description="Disordered" evidence="7">
    <location>
        <begin position="65"/>
        <end position="88"/>
    </location>
</feature>
<reference evidence="9" key="1">
    <citation type="submission" date="2021-01" db="EMBL/GenBank/DDBJ databases">
        <authorList>
            <consortium name="Genoscope - CEA"/>
            <person name="William W."/>
        </authorList>
    </citation>
    <scope>NUCLEOTIDE SEQUENCE</scope>
</reference>
<evidence type="ECO:0000256" key="6">
    <source>
        <dbReference type="RuleBase" id="RU363132"/>
    </source>
</evidence>
<keyword evidence="2" id="KW-0812">Transmembrane</keyword>
<dbReference type="Proteomes" id="UP001295469">
    <property type="component" value="Chromosome A09"/>
</dbReference>
<dbReference type="Pfam" id="PF02453">
    <property type="entry name" value="Reticulon"/>
    <property type="match status" value="1"/>
</dbReference>
<dbReference type="GO" id="GO:0005789">
    <property type="term" value="C:endoplasmic reticulum membrane"/>
    <property type="evidence" value="ECO:0007669"/>
    <property type="project" value="UniProtKB-SubCell"/>
</dbReference>
<sequence>MLLGVKIQMKGIFFFKENKYLLQRLSNPLSLFFLGTCLIIKAHKPSQILTLTKPSQVKSFVIMETTPPPYHRPSNTKSASRLARVNDSKQEEEATQNLCLDLVCLLSPKSNDTPTPCSSPPPPPLLRASSSPSPLRRSKTRLDDRLQMEASEDAAAAAVVVRKQGKGKGGQKSLLASPRNPRRSRRRSEAVAESVIEEAPKPRKRKANVARPKKEQKQTSSSSHLPNDASCQSDLNRVGEIISDLVMWRDVAKSTLWFGFGCLSFLSSCFAKGLNFSLFSAVSNLGLVLLCGSFLSNTLSQRNKEDAKREFHVSEDDVLRLARRFLPAANLIISKTSELFSGEPSMTLKVTPFLLIGAEYGHLITLWRLSAFGFFLSFTVPKLYSCYTHQISQKVERVKTRIGEAWQVCSHKKILAGSAVTAFWNLTSIRTRIFAVFIILVIFRYRRQNLVQLNPEEVVPVVENEKPEEETLPQEEETQQPQEEQALAMVVAETEGSKKLLSVCNFVPSQNPS</sequence>
<dbReference type="AlphaFoldDB" id="A0A816PL15"/>
<evidence type="ECO:0000256" key="3">
    <source>
        <dbReference type="ARBA" id="ARBA00022824"/>
    </source>
</evidence>
<dbReference type="OrthoDB" id="783438at2759"/>
<evidence type="ECO:0000259" key="8">
    <source>
        <dbReference type="PROSITE" id="PS50845"/>
    </source>
</evidence>
<evidence type="ECO:0000256" key="7">
    <source>
        <dbReference type="SAM" id="MobiDB-lite"/>
    </source>
</evidence>
<dbReference type="EMBL" id="HG994363">
    <property type="protein sequence ID" value="CAF2050081.1"/>
    <property type="molecule type" value="Genomic_DNA"/>
</dbReference>
<feature type="region of interest" description="Disordered" evidence="7">
    <location>
        <begin position="462"/>
        <end position="484"/>
    </location>
</feature>
<feature type="region of interest" description="Disordered" evidence="7">
    <location>
        <begin position="162"/>
        <end position="231"/>
    </location>
</feature>
<keyword evidence="4" id="KW-1133">Transmembrane helix</keyword>
<evidence type="ECO:0000256" key="1">
    <source>
        <dbReference type="ARBA" id="ARBA00004477"/>
    </source>
</evidence>
<keyword evidence="5" id="KW-0472">Membrane</keyword>
<comment type="subcellular location">
    <subcellularLocation>
        <location evidence="1 6">Endoplasmic reticulum membrane</location>
        <topology evidence="1 6">Multi-pass membrane protein</topology>
    </subcellularLocation>
</comment>
<evidence type="ECO:0000256" key="4">
    <source>
        <dbReference type="ARBA" id="ARBA00022989"/>
    </source>
</evidence>
<evidence type="ECO:0000256" key="5">
    <source>
        <dbReference type="ARBA" id="ARBA00023136"/>
    </source>
</evidence>
<evidence type="ECO:0000256" key="2">
    <source>
        <dbReference type="ARBA" id="ARBA00022692"/>
    </source>
</evidence>
<feature type="compositionally biased region" description="Polar residues" evidence="7">
    <location>
        <begin position="218"/>
        <end position="231"/>
    </location>
</feature>
<name>A0A816PL15_BRANA</name>